<dbReference type="InterPro" id="IPR012337">
    <property type="entry name" value="RNaseH-like_sf"/>
</dbReference>
<accession>A0A9N9RGF5</accession>
<evidence type="ECO:0000256" key="5">
    <source>
        <dbReference type="ARBA" id="ARBA00023015"/>
    </source>
</evidence>
<keyword evidence="3" id="KW-0863">Zinc-finger</keyword>
<dbReference type="Pfam" id="PF05699">
    <property type="entry name" value="Dimer_Tnp_hAT"/>
    <property type="match status" value="1"/>
</dbReference>
<dbReference type="PANTHER" id="PTHR46481">
    <property type="entry name" value="ZINC FINGER BED DOMAIN-CONTAINING PROTEIN 4"/>
    <property type="match status" value="1"/>
</dbReference>
<gene>
    <name evidence="12" type="ORF">DIATSA_LOCUS13250</name>
</gene>
<dbReference type="GO" id="GO:0003677">
    <property type="term" value="F:DNA binding"/>
    <property type="evidence" value="ECO:0007669"/>
    <property type="project" value="UniProtKB-KW"/>
</dbReference>
<evidence type="ECO:0000256" key="6">
    <source>
        <dbReference type="ARBA" id="ARBA00023125"/>
    </source>
</evidence>
<evidence type="ECO:0000259" key="10">
    <source>
        <dbReference type="Pfam" id="PF02892"/>
    </source>
</evidence>
<dbReference type="Proteomes" id="UP001153714">
    <property type="component" value="Chromosome 8"/>
</dbReference>
<evidence type="ECO:0000256" key="7">
    <source>
        <dbReference type="ARBA" id="ARBA00023163"/>
    </source>
</evidence>
<dbReference type="Pfam" id="PF02892">
    <property type="entry name" value="zf-BED"/>
    <property type="match status" value="1"/>
</dbReference>
<dbReference type="InterPro" id="IPR052035">
    <property type="entry name" value="ZnF_BED_domain_contain"/>
</dbReference>
<proteinExistence type="predicted"/>
<dbReference type="GO" id="GO:0005634">
    <property type="term" value="C:nucleus"/>
    <property type="evidence" value="ECO:0007669"/>
    <property type="project" value="UniProtKB-SubCell"/>
</dbReference>
<keyword evidence="7" id="KW-0804">Transcription</keyword>
<organism evidence="12 13">
    <name type="scientific">Diatraea saccharalis</name>
    <name type="common">sugarcane borer</name>
    <dbReference type="NCBI Taxonomy" id="40085"/>
    <lineage>
        <taxon>Eukaryota</taxon>
        <taxon>Metazoa</taxon>
        <taxon>Ecdysozoa</taxon>
        <taxon>Arthropoda</taxon>
        <taxon>Hexapoda</taxon>
        <taxon>Insecta</taxon>
        <taxon>Pterygota</taxon>
        <taxon>Neoptera</taxon>
        <taxon>Endopterygota</taxon>
        <taxon>Lepidoptera</taxon>
        <taxon>Glossata</taxon>
        <taxon>Ditrysia</taxon>
        <taxon>Pyraloidea</taxon>
        <taxon>Crambidae</taxon>
        <taxon>Crambinae</taxon>
        <taxon>Diatraea</taxon>
    </lineage>
</organism>
<evidence type="ECO:0000256" key="4">
    <source>
        <dbReference type="ARBA" id="ARBA00022833"/>
    </source>
</evidence>
<name>A0A9N9RGF5_9NEOP</name>
<feature type="domain" description="HAT C-terminal dimerisation" evidence="11">
    <location>
        <begin position="612"/>
        <end position="659"/>
    </location>
</feature>
<dbReference type="AlphaFoldDB" id="A0A9N9RGF5"/>
<dbReference type="OrthoDB" id="8124016at2759"/>
<sequence>MSKSNETENFERENKGDGDGDGSAGSVGTQIGIGLWRYFKKSDKGGKCLMCSDELKISQRSTKGLKIHLKTKHNIDINSRNDETGEKSLPVVPKKKPKTLDSFVIKENSMDKTISRMVCKDGFTLSSFCTSSDLRDLFSKSGHKLPNSPNTIRSIVTNFSNTVKADMIIEFERLKKGKQRFSLTFDEWTSQKNHRYLNINVHQKENHFNLGLVRIQGSAIAEHCISLVKERLASFGLDLDTDIIACTTDGASVMVKVGKLLRCSQQLCFTHGLQLVVVDTLYKKSNSPIPECPAASIATESDNDDDDDMDGLDANEQGVTVNINSPPLEMTSTYDNLLKKVRKVVKIFKRSPTKNDVFLQKYVKEHDGPKKELALILDCRTRWNSLLNMLERFYNLKNCIDKALIDIESEIKFSDNEWFKINDLIASLQPFKLGVEALCRRESTLITADITFQFILDKLQQKNTVLSNQLTQSLHERIKERRTNLTGILIYLQNPKKYDQEAKNTDRTQTFFMPKKAAIRQEIKKIIERVSTVEDYEMYAGDVFENTSIAGTSITVTDTASTLTLKEELEKQLQQEKEIFKKRPDNKQKDYEKILKKAMACFESDGIRGEYLTLAYEYIMTVQPTSVEAERAFSASGYICSSLRSRLGDDTINAICFLRAYFQKSQS</sequence>
<evidence type="ECO:0000256" key="9">
    <source>
        <dbReference type="SAM" id="MobiDB-lite"/>
    </source>
</evidence>
<evidence type="ECO:0000313" key="13">
    <source>
        <dbReference type="Proteomes" id="UP001153714"/>
    </source>
</evidence>
<evidence type="ECO:0000256" key="8">
    <source>
        <dbReference type="ARBA" id="ARBA00023242"/>
    </source>
</evidence>
<comment type="subcellular location">
    <subcellularLocation>
        <location evidence="1">Nucleus</location>
    </subcellularLocation>
</comment>
<dbReference type="EMBL" id="OU893339">
    <property type="protein sequence ID" value="CAG9796025.1"/>
    <property type="molecule type" value="Genomic_DNA"/>
</dbReference>
<keyword evidence="5" id="KW-0805">Transcription regulation</keyword>
<feature type="domain" description="BED-type" evidence="10">
    <location>
        <begin position="35"/>
        <end position="74"/>
    </location>
</feature>
<evidence type="ECO:0000256" key="3">
    <source>
        <dbReference type="ARBA" id="ARBA00022771"/>
    </source>
</evidence>
<feature type="compositionally biased region" description="Basic and acidic residues" evidence="9">
    <location>
        <begin position="1"/>
        <end position="18"/>
    </location>
</feature>
<keyword evidence="4" id="KW-0862">Zinc</keyword>
<evidence type="ECO:0000313" key="12">
    <source>
        <dbReference type="EMBL" id="CAG9796025.1"/>
    </source>
</evidence>
<dbReference type="GO" id="GO:0008270">
    <property type="term" value="F:zinc ion binding"/>
    <property type="evidence" value="ECO:0007669"/>
    <property type="project" value="UniProtKB-KW"/>
</dbReference>
<dbReference type="PANTHER" id="PTHR46481:SF10">
    <property type="entry name" value="ZINC FINGER BED DOMAIN-CONTAINING PROTEIN 39"/>
    <property type="match status" value="1"/>
</dbReference>
<dbReference type="GO" id="GO:0046983">
    <property type="term" value="F:protein dimerization activity"/>
    <property type="evidence" value="ECO:0007669"/>
    <property type="project" value="InterPro"/>
</dbReference>
<reference evidence="12" key="1">
    <citation type="submission" date="2021-12" db="EMBL/GenBank/DDBJ databases">
        <authorList>
            <person name="King R."/>
        </authorList>
    </citation>
    <scope>NUCLEOTIDE SEQUENCE</scope>
</reference>
<evidence type="ECO:0000256" key="1">
    <source>
        <dbReference type="ARBA" id="ARBA00004123"/>
    </source>
</evidence>
<evidence type="ECO:0000256" key="2">
    <source>
        <dbReference type="ARBA" id="ARBA00022723"/>
    </source>
</evidence>
<keyword evidence="13" id="KW-1185">Reference proteome</keyword>
<keyword evidence="6" id="KW-0238">DNA-binding</keyword>
<dbReference type="InterPro" id="IPR008906">
    <property type="entry name" value="HATC_C_dom"/>
</dbReference>
<evidence type="ECO:0000259" key="11">
    <source>
        <dbReference type="Pfam" id="PF05699"/>
    </source>
</evidence>
<feature type="region of interest" description="Disordered" evidence="9">
    <location>
        <begin position="1"/>
        <end position="25"/>
    </location>
</feature>
<keyword evidence="8" id="KW-0539">Nucleus</keyword>
<protein>
    <submittedName>
        <fullName evidence="12">Uncharacterized protein</fullName>
    </submittedName>
</protein>
<dbReference type="InterPro" id="IPR003656">
    <property type="entry name" value="Znf_BED"/>
</dbReference>
<reference evidence="12" key="2">
    <citation type="submission" date="2022-10" db="EMBL/GenBank/DDBJ databases">
        <authorList>
            <consortium name="ENA_rothamsted_submissions"/>
            <consortium name="culmorum"/>
            <person name="King R."/>
        </authorList>
    </citation>
    <scope>NUCLEOTIDE SEQUENCE</scope>
</reference>
<dbReference type="SUPFAM" id="SSF53098">
    <property type="entry name" value="Ribonuclease H-like"/>
    <property type="match status" value="1"/>
</dbReference>
<keyword evidence="2" id="KW-0479">Metal-binding</keyword>